<keyword evidence="5" id="KW-0378">Hydrolase</keyword>
<comment type="cofactor">
    <cofactor evidence="1">
        <name>Ca(2+)</name>
        <dbReference type="ChEBI" id="CHEBI:29108"/>
    </cofactor>
</comment>
<evidence type="ECO:0000256" key="1">
    <source>
        <dbReference type="ARBA" id="ARBA00001913"/>
    </source>
</evidence>
<organism evidence="8 9">
    <name type="scientific">Pricia antarctica</name>
    <dbReference type="NCBI Taxonomy" id="641691"/>
    <lineage>
        <taxon>Bacteria</taxon>
        <taxon>Pseudomonadati</taxon>
        <taxon>Bacteroidota</taxon>
        <taxon>Flavobacteriia</taxon>
        <taxon>Flavobacteriales</taxon>
        <taxon>Flavobacteriaceae</taxon>
        <taxon>Pricia</taxon>
    </lineage>
</organism>
<name>A0A1G7GBV1_9FLAO</name>
<evidence type="ECO:0000259" key="7">
    <source>
        <dbReference type="Pfam" id="PF00884"/>
    </source>
</evidence>
<dbReference type="PANTHER" id="PTHR42693:SF42">
    <property type="entry name" value="ARYLSULFATASE G"/>
    <property type="match status" value="1"/>
</dbReference>
<evidence type="ECO:0000256" key="2">
    <source>
        <dbReference type="ARBA" id="ARBA00008779"/>
    </source>
</evidence>
<evidence type="ECO:0000256" key="3">
    <source>
        <dbReference type="ARBA" id="ARBA00022723"/>
    </source>
</evidence>
<reference evidence="8 9" key="1">
    <citation type="submission" date="2016-10" db="EMBL/GenBank/DDBJ databases">
        <authorList>
            <person name="de Groot N.N."/>
        </authorList>
    </citation>
    <scope>NUCLEOTIDE SEQUENCE [LARGE SCALE GENOMIC DNA]</scope>
    <source>
        <strain evidence="8 9">DSM 23421</strain>
    </source>
</reference>
<keyword evidence="4" id="KW-0732">Signal</keyword>
<dbReference type="SUPFAM" id="SSF53649">
    <property type="entry name" value="Alkaline phosphatase-like"/>
    <property type="match status" value="1"/>
</dbReference>
<dbReference type="Gene3D" id="3.30.1120.10">
    <property type="match status" value="1"/>
</dbReference>
<sequence length="530" mass="58629">MAAGRNYPIQIKTKGMKSIVYYLIAAAFILASCESEELQEKPPNIVLFLVDDMGWQDTSVPFWKERTPFNDRYHTPNMERLAVAGMKFTQAYATHVCSPSRVSLMTGMNAARHRVTNWTLKKDSLQPMEKDHDSLEFPMWNVNGMSPFAGDSLAVHAMPLPQALHDVGYYTVHSGKAHLGAIGTPGADPLNLGFDVNIAGHAAGAPASYLGTENFGNGEGQNEFAAVPGLEKYYGRDIFLTEAITEEALRALDSVVTIAQPFFLYMSHYAVHTPIMADERFVQKYYEKGLDSIEARYASLVEGMDKSLGDIMDYMEQKNIADNTIILFMSDNGGLSAHGRGGALNTHNKPLASGKGSMYEGGIREPMLVKWPDKTEPGSVSKYQVIIEDFYPTILKMAGIDSLQTLQKVDGQSFTAALTGEKEYAGVRPLFWHYPNEWGVEGPGIGAASAVRKGDWKFIYFHASRKMELYNLAADIGETTNLFEEDSEKAKELAEVLSKHLKAVGAQMPIDKATGEKVEYPIELWEDDAE</sequence>
<keyword evidence="3" id="KW-0479">Metal-binding</keyword>
<evidence type="ECO:0000313" key="8">
    <source>
        <dbReference type="EMBL" id="SDE85573.1"/>
    </source>
</evidence>
<dbReference type="Pfam" id="PF00884">
    <property type="entry name" value="Sulfatase"/>
    <property type="match status" value="1"/>
</dbReference>
<dbReference type="CDD" id="cd16144">
    <property type="entry name" value="ARS_like"/>
    <property type="match status" value="1"/>
</dbReference>
<evidence type="ECO:0000256" key="6">
    <source>
        <dbReference type="ARBA" id="ARBA00022837"/>
    </source>
</evidence>
<dbReference type="PROSITE" id="PS51257">
    <property type="entry name" value="PROKAR_LIPOPROTEIN"/>
    <property type="match status" value="1"/>
</dbReference>
<dbReference type="EMBL" id="FNAO01000008">
    <property type="protein sequence ID" value="SDE85573.1"/>
    <property type="molecule type" value="Genomic_DNA"/>
</dbReference>
<feature type="domain" description="Sulfatase N-terminal" evidence="7">
    <location>
        <begin position="43"/>
        <end position="400"/>
    </location>
</feature>
<dbReference type="GO" id="GO:0046872">
    <property type="term" value="F:metal ion binding"/>
    <property type="evidence" value="ECO:0007669"/>
    <property type="project" value="UniProtKB-KW"/>
</dbReference>
<dbReference type="InterPro" id="IPR050738">
    <property type="entry name" value="Sulfatase"/>
</dbReference>
<dbReference type="AlphaFoldDB" id="A0A1G7GBV1"/>
<keyword evidence="9" id="KW-1185">Reference proteome</keyword>
<dbReference type="STRING" id="641691.SAMN05421636_10863"/>
<keyword evidence="6" id="KW-0106">Calcium</keyword>
<dbReference type="InterPro" id="IPR017850">
    <property type="entry name" value="Alkaline_phosphatase_core_sf"/>
</dbReference>
<dbReference type="GO" id="GO:0004065">
    <property type="term" value="F:arylsulfatase activity"/>
    <property type="evidence" value="ECO:0007669"/>
    <property type="project" value="TreeGrafter"/>
</dbReference>
<proteinExistence type="inferred from homology"/>
<dbReference type="PANTHER" id="PTHR42693">
    <property type="entry name" value="ARYLSULFATASE FAMILY MEMBER"/>
    <property type="match status" value="1"/>
</dbReference>
<evidence type="ECO:0000256" key="5">
    <source>
        <dbReference type="ARBA" id="ARBA00022801"/>
    </source>
</evidence>
<evidence type="ECO:0000256" key="4">
    <source>
        <dbReference type="ARBA" id="ARBA00022729"/>
    </source>
</evidence>
<comment type="similarity">
    <text evidence="2">Belongs to the sulfatase family.</text>
</comment>
<accession>A0A1G7GBV1</accession>
<protein>
    <submittedName>
        <fullName evidence="8">Arylsulfatase A</fullName>
    </submittedName>
</protein>
<dbReference type="InterPro" id="IPR000917">
    <property type="entry name" value="Sulfatase_N"/>
</dbReference>
<dbReference type="Gene3D" id="3.40.720.10">
    <property type="entry name" value="Alkaline Phosphatase, subunit A"/>
    <property type="match status" value="1"/>
</dbReference>
<gene>
    <name evidence="8" type="ORF">SAMN05421636_10863</name>
</gene>
<evidence type="ECO:0000313" key="9">
    <source>
        <dbReference type="Proteomes" id="UP000199109"/>
    </source>
</evidence>
<dbReference type="Proteomes" id="UP000199109">
    <property type="component" value="Unassembled WGS sequence"/>
</dbReference>